<feature type="compositionally biased region" description="Low complexity" evidence="1">
    <location>
        <begin position="141"/>
        <end position="155"/>
    </location>
</feature>
<gene>
    <name evidence="2" type="ORF">DCAR_0830513</name>
</gene>
<dbReference type="KEGG" id="dcr:108199620"/>
<dbReference type="PANTHER" id="PTHR31390:SF12">
    <property type="entry name" value="PUTATIVE (DUF3527)-RELATED"/>
    <property type="match status" value="1"/>
</dbReference>
<keyword evidence="3" id="KW-1185">Reference proteome</keyword>
<organism evidence="2 3">
    <name type="scientific">Daucus carota subsp. sativus</name>
    <name type="common">Carrot</name>
    <dbReference type="NCBI Taxonomy" id="79200"/>
    <lineage>
        <taxon>Eukaryota</taxon>
        <taxon>Viridiplantae</taxon>
        <taxon>Streptophyta</taxon>
        <taxon>Embryophyta</taxon>
        <taxon>Tracheophyta</taxon>
        <taxon>Spermatophyta</taxon>
        <taxon>Magnoliopsida</taxon>
        <taxon>eudicotyledons</taxon>
        <taxon>Gunneridae</taxon>
        <taxon>Pentapetalae</taxon>
        <taxon>asterids</taxon>
        <taxon>campanulids</taxon>
        <taxon>Apiales</taxon>
        <taxon>Apiaceae</taxon>
        <taxon>Apioideae</taxon>
        <taxon>Scandiceae</taxon>
        <taxon>Daucinae</taxon>
        <taxon>Daucus</taxon>
        <taxon>Daucus sect. Daucus</taxon>
    </lineage>
</organism>
<dbReference type="OrthoDB" id="1898655at2759"/>
<feature type="compositionally biased region" description="Basic and acidic residues" evidence="1">
    <location>
        <begin position="29"/>
        <end position="40"/>
    </location>
</feature>
<feature type="region of interest" description="Disordered" evidence="1">
    <location>
        <begin position="140"/>
        <end position="203"/>
    </location>
</feature>
<dbReference type="AlphaFoldDB" id="A0A175YKX2"/>
<feature type="compositionally biased region" description="Basic and acidic residues" evidence="1">
    <location>
        <begin position="57"/>
        <end position="67"/>
    </location>
</feature>
<evidence type="ECO:0000313" key="2">
    <source>
        <dbReference type="EMBL" id="WOH11034.1"/>
    </source>
</evidence>
<dbReference type="Pfam" id="PF12043">
    <property type="entry name" value="DUF3527"/>
    <property type="match status" value="2"/>
</dbReference>
<feature type="compositionally biased region" description="Basic and acidic residues" evidence="1">
    <location>
        <begin position="230"/>
        <end position="255"/>
    </location>
</feature>
<feature type="region of interest" description="Disordered" evidence="1">
    <location>
        <begin position="1"/>
        <end position="87"/>
    </location>
</feature>
<proteinExistence type="predicted"/>
<feature type="compositionally biased region" description="Polar residues" evidence="1">
    <location>
        <begin position="41"/>
        <end position="56"/>
    </location>
</feature>
<reference evidence="2" key="1">
    <citation type="journal article" date="2016" name="Nat. Genet.">
        <title>A high-quality carrot genome assembly provides new insights into carotenoid accumulation and asterid genome evolution.</title>
        <authorList>
            <person name="Iorizzo M."/>
            <person name="Ellison S."/>
            <person name="Senalik D."/>
            <person name="Zeng P."/>
            <person name="Satapoomin P."/>
            <person name="Huang J."/>
            <person name="Bowman M."/>
            <person name="Iovene M."/>
            <person name="Sanseverino W."/>
            <person name="Cavagnaro P."/>
            <person name="Yildiz M."/>
            <person name="Macko-Podgorni A."/>
            <person name="Moranska E."/>
            <person name="Grzebelus E."/>
            <person name="Grzebelus D."/>
            <person name="Ashrafi H."/>
            <person name="Zheng Z."/>
            <person name="Cheng S."/>
            <person name="Spooner D."/>
            <person name="Van Deynze A."/>
            <person name="Simon P."/>
        </authorList>
    </citation>
    <scope>NUCLEOTIDE SEQUENCE</scope>
    <source>
        <tissue evidence="2">Leaf</tissue>
    </source>
</reference>
<feature type="compositionally biased region" description="Polar residues" evidence="1">
    <location>
        <begin position="156"/>
        <end position="182"/>
    </location>
</feature>
<dbReference type="Proteomes" id="UP000077755">
    <property type="component" value="Chromosome 8"/>
</dbReference>
<feature type="region of interest" description="Disordered" evidence="1">
    <location>
        <begin position="479"/>
        <end position="517"/>
    </location>
</feature>
<evidence type="ECO:0000313" key="3">
    <source>
        <dbReference type="Proteomes" id="UP000077755"/>
    </source>
</evidence>
<protein>
    <submittedName>
        <fullName evidence="2">Uncharacterized protein</fullName>
    </submittedName>
</protein>
<sequence length="1135" mass="124824">MDYSVEPKVSSRREQASNVKGRARTPGKSRSERFQDRQRVDVTSGQTCIERNNVSRRNADDVPVVRRDKGKHHKQGSGSDIKKDDELVKHMSNLPGYLQKKERGEDVQGNVLSFGVLDWKRLENWKSNEKFIPSRRYTIASSSGSDSSCMAGGSSTFSSAARQRRNYVSQRTQAPSNVPRPNSSHEERSGVRSQGKVTKLQGFEAAQRSNVDVKRNLYAKDKFSGIYIDREKRSESQNRNKSAREHSSLDRRKEALSTSSHVTERGQEFKTNSVVSKEIDVPRQSCEHESIVLLLPKSSPSKCGSGTESFQLPKFRNSVDKNIEVHSNPCDFPPEEELHYLELDGKMPHSSPLPRRVATNVKPCSPLDDVSGMHQMPKEMPTIPLCTKDVEIMRSRLDPLNKTRQTLNHIMCVEPVTPSNHLSCSNTSKMAINPFLKEGPSVPQSDSSSAAVESGPVRSESYAGLEVSSWGDISASSRAISRNSTTTDSPGRLDQDTSEQPATVGRHTSPGRRFTFSRMTKSLNFKESTSLPPLSSPAKVKSGPLISEAFRGLDEIERHNAIAGNSAQLSPLTTTETPRRLDQHLAEQPDTVGQPPSPGRFSFSRMTRSFSSKEGPSVPCLTTSCAAKSRAVGSDASDTLDKLDRDKLSLKNSARFSLSSSTAETPRIFDHYVAEQPNTGGRHLSPSRRFSFSSRPKISRSLDFKEAFSGPQLSSYATVKSKPAGLRSSAGLDKFNQHNVSASNRARSSPLRRLLDPLLRPRVVNSAETVKPSEEKSTSASLKPVTASELLQNQKQESSNVQALLQLTRKNGLPLFKLVAENGTDILAAAVKQLPAPGDDASSLIYALYSVHEIKNKNGGWMSQGSRGKRSSFGYNVIGQMKVSNSSPLDYSGCNVKYQFMSRECVLYSVEIEQGNKDMPELKPSKELAAILIKNPYQKDKNGKQGNDNLCSEERSTEPFLENACNGRETGDSSSTTVILGGVHGLPDKVMPSPSLVWRYGGSCDCGGWDVGCKLQILTTQDQKRNSRLSSSCCTGLDLFLKGGHQVKRPCFSLAPFKTGVYSVEFDSSISLLQSFFISVAFLSCQKQNEIFEGMLDSNTSTEPKIDAMKFPTALQKDVSAKYVTKPPASPVGRV</sequence>
<name>A0A175YKX2_DAUCS</name>
<dbReference type="Gramene" id="KZM83778">
    <property type="protein sequence ID" value="KZM83778"/>
    <property type="gene ID" value="DCAR_028800"/>
</dbReference>
<reference evidence="2" key="2">
    <citation type="submission" date="2022-03" db="EMBL/GenBank/DDBJ databases">
        <title>Draft title - Genomic analysis of global carrot germplasm unveils the trajectory of domestication and the origin of high carotenoid orange carrot.</title>
        <authorList>
            <person name="Iorizzo M."/>
            <person name="Ellison S."/>
            <person name="Senalik D."/>
            <person name="Macko-Podgorni A."/>
            <person name="Grzebelus D."/>
            <person name="Bostan H."/>
            <person name="Rolling W."/>
            <person name="Curaba J."/>
            <person name="Simon P."/>
        </authorList>
    </citation>
    <scope>NUCLEOTIDE SEQUENCE</scope>
    <source>
        <tissue evidence="2">Leaf</tissue>
    </source>
</reference>
<dbReference type="InterPro" id="IPR021916">
    <property type="entry name" value="DUF3527"/>
</dbReference>
<accession>A0A175YKX2</accession>
<evidence type="ECO:0000256" key="1">
    <source>
        <dbReference type="SAM" id="MobiDB-lite"/>
    </source>
</evidence>
<feature type="region of interest" description="Disordered" evidence="1">
    <location>
        <begin position="230"/>
        <end position="269"/>
    </location>
</feature>
<dbReference type="EMBL" id="CP093350">
    <property type="protein sequence ID" value="WOH11034.1"/>
    <property type="molecule type" value="Genomic_DNA"/>
</dbReference>
<dbReference type="PANTHER" id="PTHR31390">
    <property type="entry name" value="EXPRESSED PROTEIN"/>
    <property type="match status" value="1"/>
</dbReference>
<feature type="compositionally biased region" description="Polar residues" evidence="1">
    <location>
        <begin position="442"/>
        <end position="451"/>
    </location>
</feature>
<feature type="region of interest" description="Disordered" evidence="1">
    <location>
        <begin position="435"/>
        <end position="455"/>
    </location>
</feature>